<dbReference type="AlphaFoldDB" id="A0A8H7CNP9"/>
<dbReference type="SUPFAM" id="SSF52047">
    <property type="entry name" value="RNI-like"/>
    <property type="match status" value="1"/>
</dbReference>
<evidence type="ECO:0000313" key="3">
    <source>
        <dbReference type="Proteomes" id="UP000623467"/>
    </source>
</evidence>
<dbReference type="EMBL" id="JACAZH010000021">
    <property type="protein sequence ID" value="KAF7344484.1"/>
    <property type="molecule type" value="Genomic_DNA"/>
</dbReference>
<dbReference type="SUPFAM" id="SSF81383">
    <property type="entry name" value="F-box domain"/>
    <property type="match status" value="1"/>
</dbReference>
<gene>
    <name evidence="2" type="ORF">MSAN_01930200</name>
</gene>
<comment type="caution">
    <text evidence="2">The sequence shown here is derived from an EMBL/GenBank/DDBJ whole genome shotgun (WGS) entry which is preliminary data.</text>
</comment>
<dbReference type="InterPro" id="IPR036047">
    <property type="entry name" value="F-box-like_dom_sf"/>
</dbReference>
<organism evidence="2 3">
    <name type="scientific">Mycena sanguinolenta</name>
    <dbReference type="NCBI Taxonomy" id="230812"/>
    <lineage>
        <taxon>Eukaryota</taxon>
        <taxon>Fungi</taxon>
        <taxon>Dikarya</taxon>
        <taxon>Basidiomycota</taxon>
        <taxon>Agaricomycotina</taxon>
        <taxon>Agaricomycetes</taxon>
        <taxon>Agaricomycetidae</taxon>
        <taxon>Agaricales</taxon>
        <taxon>Marasmiineae</taxon>
        <taxon>Mycenaceae</taxon>
        <taxon>Mycena</taxon>
    </lineage>
</organism>
<sequence length="505" mass="56458">MTFTEGKLNLLTLPNELLLVVFSHLQNPYPLYQLSTLCRRLHFLALPIYLSRTGVCQYNSESAESCDISISAENTDTLAALQTSLFLRTVQNLCCTFSNPQQFQDLARFRSVCSILSSIETTILQFSPPSYDDYFEASYCNAVVQVLNAVVEKSCRDLTVDVVPDDSIARMARMSRKRALASNHPRGLRDYMTTGVSSIPLSPVAFRQKTLSTFRLHSQLLFSPHCRAWTIDVLNSFPLTFVSFNVPTVPTDALEALFMVTEIPTLRDLAVLDCRIKPAQLHLFLSRHPRITRLHLGSVFVPSLEERLPPDHLPNLRELSAPAAQVAYLLQAMQRTAALRSVRVLSYLTRLDLIFTDVSLRTVTSRLASVSLTLVFNVPSNLPRFVVDLDVQFHEDSALRFVTALEFVFEADNVEFSKLSDYVSLTKWCEPFPALKTVTLSGFTSNYSTSFVLEAFGAHSFVETLLVNGVAYDLRGAPGRSGGRWAPHMGVVGPCLTDWDPSIQP</sequence>
<feature type="domain" description="F-box" evidence="1">
    <location>
        <begin position="7"/>
        <end position="44"/>
    </location>
</feature>
<dbReference type="OrthoDB" id="2635672at2759"/>
<evidence type="ECO:0000259" key="1">
    <source>
        <dbReference type="PROSITE" id="PS50181"/>
    </source>
</evidence>
<accession>A0A8H7CNP9</accession>
<reference evidence="2" key="1">
    <citation type="submission" date="2020-05" db="EMBL/GenBank/DDBJ databases">
        <title>Mycena genomes resolve the evolution of fungal bioluminescence.</title>
        <authorList>
            <person name="Tsai I.J."/>
        </authorList>
    </citation>
    <scope>NUCLEOTIDE SEQUENCE</scope>
    <source>
        <strain evidence="2">160909Yilan</strain>
    </source>
</reference>
<evidence type="ECO:0000313" key="2">
    <source>
        <dbReference type="EMBL" id="KAF7344484.1"/>
    </source>
</evidence>
<keyword evidence="3" id="KW-1185">Reference proteome</keyword>
<dbReference type="Pfam" id="PF12937">
    <property type="entry name" value="F-box-like"/>
    <property type="match status" value="1"/>
</dbReference>
<protein>
    <submittedName>
        <fullName evidence="2">F-box domain-containing protein</fullName>
    </submittedName>
</protein>
<dbReference type="InterPro" id="IPR001810">
    <property type="entry name" value="F-box_dom"/>
</dbReference>
<name>A0A8H7CNP9_9AGAR</name>
<proteinExistence type="predicted"/>
<dbReference type="Proteomes" id="UP000623467">
    <property type="component" value="Unassembled WGS sequence"/>
</dbReference>
<dbReference type="PROSITE" id="PS50181">
    <property type="entry name" value="FBOX"/>
    <property type="match status" value="1"/>
</dbReference>